<accession>A0A2D4FQG7</accession>
<sequence length="103" mass="12156">MRKYSATFYLLSLPQHICSTALSYKALTWSQFYFKVLIKLHTMVYLSTLERSLSLAKVNMTSFFFTLYHFFPPPNLLEQTKQPGLVARGRENCPNLQWKHFQT</sequence>
<name>A0A2D4FQG7_MICCO</name>
<organism evidence="1">
    <name type="scientific">Micrurus corallinus</name>
    <name type="common">Brazilian coral snake</name>
    <dbReference type="NCBI Taxonomy" id="54390"/>
    <lineage>
        <taxon>Eukaryota</taxon>
        <taxon>Metazoa</taxon>
        <taxon>Chordata</taxon>
        <taxon>Craniata</taxon>
        <taxon>Vertebrata</taxon>
        <taxon>Euteleostomi</taxon>
        <taxon>Lepidosauria</taxon>
        <taxon>Squamata</taxon>
        <taxon>Bifurcata</taxon>
        <taxon>Unidentata</taxon>
        <taxon>Episquamata</taxon>
        <taxon>Toxicofera</taxon>
        <taxon>Serpentes</taxon>
        <taxon>Colubroidea</taxon>
        <taxon>Elapidae</taxon>
        <taxon>Elapinae</taxon>
        <taxon>Micrurus</taxon>
    </lineage>
</organism>
<reference evidence="1" key="2">
    <citation type="submission" date="2017-11" db="EMBL/GenBank/DDBJ databases">
        <title>Coralsnake Venomics: Analyses of Venom Gland Transcriptomes and Proteomes of Six Brazilian Taxa.</title>
        <authorList>
            <person name="Aird S.D."/>
            <person name="Jorge da Silva N."/>
            <person name="Qiu L."/>
            <person name="Villar-Briones A."/>
            <person name="Aparecida-Saddi V."/>
            <person name="Campos-Telles M.P."/>
            <person name="Grau M."/>
            <person name="Mikheyev A.S."/>
        </authorList>
    </citation>
    <scope>NUCLEOTIDE SEQUENCE</scope>
    <source>
        <tissue evidence="1">Venom_gland</tissue>
    </source>
</reference>
<reference evidence="1" key="1">
    <citation type="submission" date="2017-07" db="EMBL/GenBank/DDBJ databases">
        <authorList>
            <person name="Mikheyev A."/>
            <person name="Grau M."/>
        </authorList>
    </citation>
    <scope>NUCLEOTIDE SEQUENCE</scope>
    <source>
        <tissue evidence="1">Venom_gland</tissue>
    </source>
</reference>
<evidence type="ECO:0000313" key="1">
    <source>
        <dbReference type="EMBL" id="LAA49546.1"/>
    </source>
</evidence>
<dbReference type="AlphaFoldDB" id="A0A2D4FQG7"/>
<dbReference type="EMBL" id="IACJ01087176">
    <property type="protein sequence ID" value="LAA49546.1"/>
    <property type="molecule type" value="Transcribed_RNA"/>
</dbReference>
<protein>
    <submittedName>
        <fullName evidence="1">Uncharacterized protein</fullName>
    </submittedName>
</protein>
<proteinExistence type="predicted"/>